<reference evidence="1" key="1">
    <citation type="submission" date="2021-06" db="EMBL/GenBank/DDBJ databases">
        <title>Complete genome sequence of Nocardioides sp. G188.</title>
        <authorList>
            <person name="Im W.-T."/>
        </authorList>
    </citation>
    <scope>NUCLEOTIDE SEQUENCE</scope>
    <source>
        <strain evidence="1">G188</strain>
    </source>
</reference>
<dbReference type="EMBL" id="CP077062">
    <property type="protein sequence ID" value="QWZ06735.1"/>
    <property type="molecule type" value="Genomic_DNA"/>
</dbReference>
<dbReference type="AlphaFoldDB" id="A0A975SWG7"/>
<gene>
    <name evidence="1" type="ORF">KRR39_14435</name>
</gene>
<dbReference type="KEGG" id="nps:KRR39_14435"/>
<sequence length="163" mass="16949">MSTRVYVPSTLGRLRAIVTADGIGPAPFVGHAVTPAVRAELADLGEEDWEYAASTAAAQSSLAMLHEDDPARRVVIAVDVPSARPAGTEDPTVVEVDDVVPFRLVGAVLADAADAEGHVAAAREARTTGAADAERLAERCLDHELGWWAAQEIGDLLAGTGLT</sequence>
<keyword evidence="2" id="KW-1185">Reference proteome</keyword>
<organism evidence="1 2">
    <name type="scientific">Nocardioides panacis</name>
    <dbReference type="NCBI Taxonomy" id="2849501"/>
    <lineage>
        <taxon>Bacteria</taxon>
        <taxon>Bacillati</taxon>
        <taxon>Actinomycetota</taxon>
        <taxon>Actinomycetes</taxon>
        <taxon>Propionibacteriales</taxon>
        <taxon>Nocardioidaceae</taxon>
        <taxon>Nocardioides</taxon>
    </lineage>
</organism>
<dbReference type="Pfam" id="PF21853">
    <property type="entry name" value="DUF6912"/>
    <property type="match status" value="1"/>
</dbReference>
<evidence type="ECO:0000313" key="2">
    <source>
        <dbReference type="Proteomes" id="UP000683575"/>
    </source>
</evidence>
<proteinExistence type="predicted"/>
<evidence type="ECO:0000313" key="1">
    <source>
        <dbReference type="EMBL" id="QWZ06735.1"/>
    </source>
</evidence>
<dbReference type="InterPro" id="IPR054206">
    <property type="entry name" value="DUF6912"/>
</dbReference>
<dbReference type="RefSeq" id="WP_216937896.1">
    <property type="nucleotide sequence ID" value="NZ_CP077062.1"/>
</dbReference>
<protein>
    <submittedName>
        <fullName evidence="1">Uncharacterized protein</fullName>
    </submittedName>
</protein>
<name>A0A975SWG7_9ACTN</name>
<accession>A0A975SWG7</accession>
<dbReference type="Proteomes" id="UP000683575">
    <property type="component" value="Chromosome"/>
</dbReference>